<name>W5TH59_9NOCA</name>
<gene>
    <name evidence="2" type="ORF">NONO_c17810</name>
</gene>
<dbReference type="STRING" id="1415166.NONO_c17810"/>
<dbReference type="KEGG" id="nno:NONO_c17810"/>
<evidence type="ECO:0000313" key="3">
    <source>
        <dbReference type="Proteomes" id="UP000019150"/>
    </source>
</evidence>
<dbReference type="eggNOG" id="ENOG5032CWR">
    <property type="taxonomic scope" value="Bacteria"/>
</dbReference>
<sequence length="65" mass="6981">MAELKEYEVVINGWPTSVQLTEEDARARGLTDQAPSSAKSRTAANKSRTAANKSRTAANKGTESK</sequence>
<keyword evidence="3" id="KW-1185">Reference proteome</keyword>
<protein>
    <submittedName>
        <fullName evidence="2">Uncharacterized protein</fullName>
    </submittedName>
</protein>
<dbReference type="PATRIC" id="fig|1415166.3.peg.1804"/>
<feature type="compositionally biased region" description="Polar residues" evidence="1">
    <location>
        <begin position="33"/>
        <end position="65"/>
    </location>
</feature>
<dbReference type="OrthoDB" id="4571477at2"/>
<reference evidence="2 3" key="1">
    <citation type="journal article" date="2014" name="Appl. Environ. Microbiol.">
        <title>Insights into the Microbial Degradation of Rubber and Gutta-Percha by Analysis of the Complete Genome of Nocardia nova SH22a.</title>
        <authorList>
            <person name="Luo Q."/>
            <person name="Hiessl S."/>
            <person name="Poehlein A."/>
            <person name="Daniel R."/>
            <person name="Steinbuchel A."/>
        </authorList>
    </citation>
    <scope>NUCLEOTIDE SEQUENCE [LARGE SCALE GENOMIC DNA]</scope>
    <source>
        <strain evidence="2">SH22a</strain>
    </source>
</reference>
<accession>W5TH59</accession>
<dbReference type="HOGENOM" id="CLU_2845427_0_0_11"/>
<evidence type="ECO:0000313" key="2">
    <source>
        <dbReference type="EMBL" id="AHH16581.1"/>
    </source>
</evidence>
<dbReference type="AlphaFoldDB" id="W5TH59"/>
<evidence type="ECO:0000256" key="1">
    <source>
        <dbReference type="SAM" id="MobiDB-lite"/>
    </source>
</evidence>
<feature type="region of interest" description="Disordered" evidence="1">
    <location>
        <begin position="28"/>
        <end position="65"/>
    </location>
</feature>
<dbReference type="Proteomes" id="UP000019150">
    <property type="component" value="Chromosome"/>
</dbReference>
<organism evidence="2 3">
    <name type="scientific">Nocardia nova SH22a</name>
    <dbReference type="NCBI Taxonomy" id="1415166"/>
    <lineage>
        <taxon>Bacteria</taxon>
        <taxon>Bacillati</taxon>
        <taxon>Actinomycetota</taxon>
        <taxon>Actinomycetes</taxon>
        <taxon>Mycobacteriales</taxon>
        <taxon>Nocardiaceae</taxon>
        <taxon>Nocardia</taxon>
    </lineage>
</organism>
<dbReference type="RefSeq" id="WP_148306775.1">
    <property type="nucleotide sequence ID" value="NZ_CP006850.1"/>
</dbReference>
<dbReference type="EMBL" id="CP006850">
    <property type="protein sequence ID" value="AHH16581.1"/>
    <property type="molecule type" value="Genomic_DNA"/>
</dbReference>
<proteinExistence type="predicted"/>